<dbReference type="InterPro" id="IPR008920">
    <property type="entry name" value="TF_FadR/GntR_C"/>
</dbReference>
<dbReference type="PANTHER" id="PTHR43537:SF45">
    <property type="entry name" value="GNTR FAMILY REGULATORY PROTEIN"/>
    <property type="match status" value="1"/>
</dbReference>
<dbReference type="InterPro" id="IPR036390">
    <property type="entry name" value="WH_DNA-bd_sf"/>
</dbReference>
<name>A0A4Q9KBW3_9ACTN</name>
<dbReference type="Pfam" id="PF00392">
    <property type="entry name" value="GntR"/>
    <property type="match status" value="1"/>
</dbReference>
<sequence>MSTATLTNSASAHTELPLPAAERVADALRDQIIEGALSSGVRLTEELVAERLDVSRNTVREAFLILASEGLVVRRANRGVFVAEATAELVRDLYAVRLFTEPAAVLWGTLTPERLGRMRRASERASAAAEAGDIRAMRSANQDFHREIVGLTESPRTQRWFATRLAEMWLAFNAIGEQRDFHLPYVARNRGILESLEAGDRGAAAEELRRYLEEARDDLLARLAEAMDQARTRRS</sequence>
<dbReference type="RefSeq" id="WP_131168932.1">
    <property type="nucleotide sequence ID" value="NZ_SDMQ01000011.1"/>
</dbReference>
<dbReference type="SUPFAM" id="SSF48008">
    <property type="entry name" value="GntR ligand-binding domain-like"/>
    <property type="match status" value="1"/>
</dbReference>
<dbReference type="Gene3D" id="1.10.10.10">
    <property type="entry name" value="Winged helix-like DNA-binding domain superfamily/Winged helix DNA-binding domain"/>
    <property type="match status" value="1"/>
</dbReference>
<reference evidence="5 6" key="1">
    <citation type="submission" date="2019-01" db="EMBL/GenBank/DDBJ databases">
        <title>Lactibacter flavus gen. nov., sp. nov., a novel bacterium of the family Propionibacteriaceae isolated from raw milk and dairy products.</title>
        <authorList>
            <person name="Huptas C."/>
            <person name="Wenning M."/>
            <person name="Breitenwieser F."/>
            <person name="Doll E."/>
            <person name="Von Neubeck M."/>
            <person name="Busse H.-J."/>
            <person name="Scherer S."/>
        </authorList>
    </citation>
    <scope>NUCLEOTIDE SEQUENCE [LARGE SCALE GENOMIC DNA]</scope>
    <source>
        <strain evidence="5 6">KCTC 33808</strain>
    </source>
</reference>
<dbReference type="GO" id="GO:0003700">
    <property type="term" value="F:DNA-binding transcription factor activity"/>
    <property type="evidence" value="ECO:0007669"/>
    <property type="project" value="InterPro"/>
</dbReference>
<dbReference type="SMART" id="SM00895">
    <property type="entry name" value="FCD"/>
    <property type="match status" value="1"/>
</dbReference>
<dbReference type="AlphaFoldDB" id="A0A4Q9KBW3"/>
<dbReference type="InterPro" id="IPR036388">
    <property type="entry name" value="WH-like_DNA-bd_sf"/>
</dbReference>
<dbReference type="PANTHER" id="PTHR43537">
    <property type="entry name" value="TRANSCRIPTIONAL REGULATOR, GNTR FAMILY"/>
    <property type="match status" value="1"/>
</dbReference>
<evidence type="ECO:0000259" key="4">
    <source>
        <dbReference type="PROSITE" id="PS50949"/>
    </source>
</evidence>
<organism evidence="5 6">
    <name type="scientific">Propioniciclava sinopodophylli</name>
    <dbReference type="NCBI Taxonomy" id="1837344"/>
    <lineage>
        <taxon>Bacteria</taxon>
        <taxon>Bacillati</taxon>
        <taxon>Actinomycetota</taxon>
        <taxon>Actinomycetes</taxon>
        <taxon>Propionibacteriales</taxon>
        <taxon>Propionibacteriaceae</taxon>
        <taxon>Propioniciclava</taxon>
    </lineage>
</organism>
<evidence type="ECO:0000256" key="2">
    <source>
        <dbReference type="ARBA" id="ARBA00023125"/>
    </source>
</evidence>
<keyword evidence="6" id="KW-1185">Reference proteome</keyword>
<dbReference type="CDD" id="cd07377">
    <property type="entry name" value="WHTH_GntR"/>
    <property type="match status" value="1"/>
</dbReference>
<evidence type="ECO:0000256" key="3">
    <source>
        <dbReference type="ARBA" id="ARBA00023163"/>
    </source>
</evidence>
<dbReference type="SUPFAM" id="SSF46785">
    <property type="entry name" value="Winged helix' DNA-binding domain"/>
    <property type="match status" value="1"/>
</dbReference>
<dbReference type="PRINTS" id="PR00035">
    <property type="entry name" value="HTHGNTR"/>
</dbReference>
<keyword evidence="2" id="KW-0238">DNA-binding</keyword>
<dbReference type="InterPro" id="IPR000524">
    <property type="entry name" value="Tscrpt_reg_HTH_GntR"/>
</dbReference>
<evidence type="ECO:0000256" key="1">
    <source>
        <dbReference type="ARBA" id="ARBA00023015"/>
    </source>
</evidence>
<dbReference type="PROSITE" id="PS50949">
    <property type="entry name" value="HTH_GNTR"/>
    <property type="match status" value="1"/>
</dbReference>
<keyword evidence="1" id="KW-0805">Transcription regulation</keyword>
<gene>
    <name evidence="5" type="ORF">ET989_11100</name>
</gene>
<protein>
    <submittedName>
        <fullName evidence="5">GntR family transcriptional regulator</fullName>
    </submittedName>
</protein>
<evidence type="ECO:0000313" key="5">
    <source>
        <dbReference type="EMBL" id="TBT83504.1"/>
    </source>
</evidence>
<evidence type="ECO:0000313" key="6">
    <source>
        <dbReference type="Proteomes" id="UP000292373"/>
    </source>
</evidence>
<dbReference type="GO" id="GO:0003677">
    <property type="term" value="F:DNA binding"/>
    <property type="evidence" value="ECO:0007669"/>
    <property type="project" value="UniProtKB-KW"/>
</dbReference>
<dbReference type="Proteomes" id="UP000292373">
    <property type="component" value="Unassembled WGS sequence"/>
</dbReference>
<dbReference type="EMBL" id="SDMQ01000011">
    <property type="protein sequence ID" value="TBT83504.1"/>
    <property type="molecule type" value="Genomic_DNA"/>
</dbReference>
<feature type="domain" description="HTH gntR-type" evidence="4">
    <location>
        <begin position="18"/>
        <end position="85"/>
    </location>
</feature>
<dbReference type="OrthoDB" id="5243844at2"/>
<dbReference type="InterPro" id="IPR011711">
    <property type="entry name" value="GntR_C"/>
</dbReference>
<comment type="caution">
    <text evidence="5">The sequence shown here is derived from an EMBL/GenBank/DDBJ whole genome shotgun (WGS) entry which is preliminary data.</text>
</comment>
<keyword evidence="3" id="KW-0804">Transcription</keyword>
<dbReference type="SMART" id="SM00345">
    <property type="entry name" value="HTH_GNTR"/>
    <property type="match status" value="1"/>
</dbReference>
<dbReference type="Gene3D" id="1.20.120.530">
    <property type="entry name" value="GntR ligand-binding domain-like"/>
    <property type="match status" value="1"/>
</dbReference>
<dbReference type="Pfam" id="PF07729">
    <property type="entry name" value="FCD"/>
    <property type="match status" value="1"/>
</dbReference>
<accession>A0A4Q9KBW3</accession>
<proteinExistence type="predicted"/>